<dbReference type="AlphaFoldDB" id="A0A061ELK9"/>
<dbReference type="EMBL" id="CM001882">
    <property type="protein sequence ID" value="EOY05945.1"/>
    <property type="molecule type" value="Genomic_DNA"/>
</dbReference>
<proteinExistence type="predicted"/>
<dbReference type="Proteomes" id="UP000026915">
    <property type="component" value="Chromosome 4"/>
</dbReference>
<protein>
    <submittedName>
        <fullName evidence="1">Uncharacterized protein</fullName>
    </submittedName>
</protein>
<gene>
    <name evidence="1" type="ORF">TCM_020808</name>
</gene>
<dbReference type="InParanoid" id="A0A061ELK9"/>
<organism evidence="1 2">
    <name type="scientific">Theobroma cacao</name>
    <name type="common">Cacao</name>
    <name type="synonym">Cocoa</name>
    <dbReference type="NCBI Taxonomy" id="3641"/>
    <lineage>
        <taxon>Eukaryota</taxon>
        <taxon>Viridiplantae</taxon>
        <taxon>Streptophyta</taxon>
        <taxon>Embryophyta</taxon>
        <taxon>Tracheophyta</taxon>
        <taxon>Spermatophyta</taxon>
        <taxon>Magnoliopsida</taxon>
        <taxon>eudicotyledons</taxon>
        <taxon>Gunneridae</taxon>
        <taxon>Pentapetalae</taxon>
        <taxon>rosids</taxon>
        <taxon>malvids</taxon>
        <taxon>Malvales</taxon>
        <taxon>Malvaceae</taxon>
        <taxon>Byttnerioideae</taxon>
        <taxon>Theobroma</taxon>
    </lineage>
</organism>
<reference evidence="1 2" key="1">
    <citation type="journal article" date="2013" name="Genome Biol.">
        <title>The genome sequence of the most widely cultivated cacao type and its use to identify candidate genes regulating pod color.</title>
        <authorList>
            <person name="Motamayor J.C."/>
            <person name="Mockaitis K."/>
            <person name="Schmutz J."/>
            <person name="Haiminen N."/>
            <person name="Iii D.L."/>
            <person name="Cornejo O."/>
            <person name="Findley S.D."/>
            <person name="Zheng P."/>
            <person name="Utro F."/>
            <person name="Royaert S."/>
            <person name="Saski C."/>
            <person name="Jenkins J."/>
            <person name="Podicheti R."/>
            <person name="Zhao M."/>
            <person name="Scheffler B.E."/>
            <person name="Stack J.C."/>
            <person name="Feltus F.A."/>
            <person name="Mustiga G.M."/>
            <person name="Amores F."/>
            <person name="Phillips W."/>
            <person name="Marelli J.P."/>
            <person name="May G.D."/>
            <person name="Shapiro H."/>
            <person name="Ma J."/>
            <person name="Bustamante C.D."/>
            <person name="Schnell R.J."/>
            <person name="Main D."/>
            <person name="Gilbert D."/>
            <person name="Parida L."/>
            <person name="Kuhn D.N."/>
        </authorList>
    </citation>
    <scope>NUCLEOTIDE SEQUENCE [LARGE SCALE GENOMIC DNA]</scope>
    <source>
        <strain evidence="2">cv. Matina 1-6</strain>
    </source>
</reference>
<dbReference type="HOGENOM" id="CLU_2745169_0_0_1"/>
<keyword evidence="2" id="KW-1185">Reference proteome</keyword>
<accession>A0A061ELK9</accession>
<evidence type="ECO:0000313" key="1">
    <source>
        <dbReference type="EMBL" id="EOY05945.1"/>
    </source>
</evidence>
<name>A0A061ELK9_THECC</name>
<sequence>MKENINQAFWCLSPKGKAHLGTKRVPDQLNLTRKGLRNFCSLAPCLSSYAHTSTTLYIIFKRTNKSNVNNS</sequence>
<dbReference type="Gramene" id="EOY05945">
    <property type="protein sequence ID" value="EOY05945"/>
    <property type="gene ID" value="TCM_020808"/>
</dbReference>
<evidence type="ECO:0000313" key="2">
    <source>
        <dbReference type="Proteomes" id="UP000026915"/>
    </source>
</evidence>